<evidence type="ECO:0000313" key="13">
    <source>
        <dbReference type="Proteomes" id="UP001208570"/>
    </source>
</evidence>
<feature type="domain" description="VWFA" evidence="11">
    <location>
        <begin position="44"/>
        <end position="218"/>
    </location>
</feature>
<evidence type="ECO:0000256" key="5">
    <source>
        <dbReference type="ARBA" id="ARBA00022737"/>
    </source>
</evidence>
<dbReference type="Gene3D" id="3.40.50.410">
    <property type="entry name" value="von Willebrand factor, type A domain"/>
    <property type="match status" value="5"/>
</dbReference>
<evidence type="ECO:0000259" key="10">
    <source>
        <dbReference type="PROSITE" id="PS50026"/>
    </source>
</evidence>
<accession>A0AAD9JZ95</accession>
<keyword evidence="5" id="KW-0677">Repeat</keyword>
<dbReference type="CDD" id="cd01450">
    <property type="entry name" value="vWFA_subfamily_ECM"/>
    <property type="match status" value="3"/>
</dbReference>
<dbReference type="InterPro" id="IPR050525">
    <property type="entry name" value="ECM_Assembly_Org"/>
</dbReference>
<dbReference type="Gene3D" id="2.10.25.10">
    <property type="entry name" value="Laminin"/>
    <property type="match status" value="3"/>
</dbReference>
<dbReference type="InterPro" id="IPR036465">
    <property type="entry name" value="vWFA_dom_sf"/>
</dbReference>
<keyword evidence="3 8" id="KW-0245">EGF-like domain</keyword>
<dbReference type="SUPFAM" id="SSF57196">
    <property type="entry name" value="EGF/Laminin"/>
    <property type="match status" value="2"/>
</dbReference>
<evidence type="ECO:0000256" key="8">
    <source>
        <dbReference type="PROSITE-ProRule" id="PRU00076"/>
    </source>
</evidence>
<dbReference type="PROSITE" id="PS00010">
    <property type="entry name" value="ASX_HYDROXYL"/>
    <property type="match status" value="3"/>
</dbReference>
<evidence type="ECO:0000313" key="12">
    <source>
        <dbReference type="EMBL" id="KAK2160950.1"/>
    </source>
</evidence>
<evidence type="ECO:0000256" key="7">
    <source>
        <dbReference type="ARBA" id="ARBA00023180"/>
    </source>
</evidence>
<proteinExistence type="predicted"/>
<evidence type="ECO:0000256" key="4">
    <source>
        <dbReference type="ARBA" id="ARBA00022729"/>
    </source>
</evidence>
<evidence type="ECO:0000256" key="3">
    <source>
        <dbReference type="ARBA" id="ARBA00022536"/>
    </source>
</evidence>
<dbReference type="PRINTS" id="PR00453">
    <property type="entry name" value="VWFADOMAIN"/>
</dbReference>
<dbReference type="PROSITE" id="PS50234">
    <property type="entry name" value="VWFA"/>
    <property type="match status" value="5"/>
</dbReference>
<dbReference type="EMBL" id="JAODUP010000124">
    <property type="protein sequence ID" value="KAK2160950.1"/>
    <property type="molecule type" value="Genomic_DNA"/>
</dbReference>
<gene>
    <name evidence="12" type="ORF">LSH36_124g02023</name>
</gene>
<dbReference type="PROSITE" id="PS50026">
    <property type="entry name" value="EGF_3"/>
    <property type="match status" value="3"/>
</dbReference>
<name>A0AAD9JZ95_9ANNE</name>
<dbReference type="PANTHER" id="PTHR24020:SF84">
    <property type="entry name" value="VWFA DOMAIN-CONTAINING PROTEIN"/>
    <property type="match status" value="1"/>
</dbReference>
<protein>
    <submittedName>
        <fullName evidence="12">Uncharacterized protein</fullName>
    </submittedName>
</protein>
<comment type="subcellular location">
    <subcellularLocation>
        <location evidence="1">Secreted</location>
    </subcellularLocation>
</comment>
<dbReference type="SMART" id="SM00327">
    <property type="entry name" value="VWA"/>
    <property type="match status" value="5"/>
</dbReference>
<dbReference type="AlphaFoldDB" id="A0AAD9JZ95"/>
<feature type="disulfide bond" evidence="8">
    <location>
        <begin position="669"/>
        <end position="678"/>
    </location>
</feature>
<feature type="domain" description="VWFA" evidence="11">
    <location>
        <begin position="687"/>
        <end position="863"/>
    </location>
</feature>
<dbReference type="SUPFAM" id="SSF53300">
    <property type="entry name" value="vWA-like"/>
    <property type="match status" value="5"/>
</dbReference>
<dbReference type="GO" id="GO:0005509">
    <property type="term" value="F:calcium ion binding"/>
    <property type="evidence" value="ECO:0007669"/>
    <property type="project" value="InterPro"/>
</dbReference>
<keyword evidence="2" id="KW-0964">Secreted</keyword>
<dbReference type="InterPro" id="IPR001881">
    <property type="entry name" value="EGF-like_Ca-bd_dom"/>
</dbReference>
<keyword evidence="7" id="KW-0325">Glycoprotein</keyword>
<feature type="domain" description="VWFA" evidence="11">
    <location>
        <begin position="459"/>
        <end position="640"/>
    </location>
</feature>
<evidence type="ECO:0000256" key="2">
    <source>
        <dbReference type="ARBA" id="ARBA00022525"/>
    </source>
</evidence>
<keyword evidence="6 8" id="KW-1015">Disulfide bond</keyword>
<sequence>MIRSSHVITWLLWAALVGGVICRTTDHLHREKRQSNIKACGIADIVFVLDSSGSIGRNNWVSVLDFVRSVIRDLDIGYDATRVGVVTYGNRAEVNFDLNSHTDKNELLDAVSRIRWKDEETNTSGAIWTMRERMFTVENGDRSAAPNLGIVITDGESNRDHGNTIPYAEDAKRAGITMFAIGIGDNVNDTELNGIASNNSVYKVEDFHELTSSLKLKIVGAACDIPVQCTNNADIVFVLDASGSVRQENFVKMKDFVKQMVDSINVDRLGSNLAMVTFSDNARIDFPLNAYNNRVDMIRAIDDVAYTRGTTNTASALRLVRQQVFRRQGGDRPDLRNIVVLMTDGGSNDFAETLKEARLAREAGITIVTVGIKDWVNMVEIREIASDPDDRNVFSIESFDLIIRIQNDVKAIICNQGDECESNPCRNGGRCINGVNRYTCKCPQNFAGPNCEYRCDPVDVVLAMDSSGSIGQQNFYTMLRFTKMLVDSMNIDPSYTRVAMETFSSDNVIHFDLDDYASKNDVLNAMSFPYRRGTTNTAQALYVMRETLFTLSRGDRPDVRNVGVVITDGRSNDKKRTFEEAVKNREAGIDMISVAINLKNNFYGQRELRSIASNPDEKNVMNVESFESLFGLTENIIKAVCNTVNECSSNPCRNGGTCIDGMNGFTCKCPNGRTGKFCEKSCDGRMDLIFVVDSSGSIRQQRFEMVLSYIMKVIDSLEVAPDRVRVGLITYGDSASIRFHLNSYQHKEDVLQAIETTEFSRGRTATADALQQMRRVMFTSANGDRQDVANFAVVVTDGQSNVRREDTIPEAIQARIEGVHIMAVTVMPEGPNLEIKGIATDPDDYNLFNVRNFNDLGSLVSRLVDGVCNDVNECSSYPCRNGGRCVDGLGQYICVCRDENTGLTCDRRCTRRRDVVFILDSSGSVEKKFDMAMQLTRQVVSGLNFAGGRTRVGVLTYSDQPTVRFHLNEYTDRQSVLNAIAFTQQLGRTNTAGALDEVRINMFTSYRGDRPGDANFAILITDGYSNINQHRTIPNAEQARRAGITIVAVGIGENGSVDRGEINGIANDPDNQYAYITRNEADMDRVASGILDIICQ</sequence>
<feature type="domain" description="EGF-like" evidence="10">
    <location>
        <begin position="416"/>
        <end position="452"/>
    </location>
</feature>
<feature type="chain" id="PRO_5041961454" evidence="9">
    <location>
        <begin position="23"/>
        <end position="1096"/>
    </location>
</feature>
<feature type="disulfide bond" evidence="8">
    <location>
        <begin position="442"/>
        <end position="451"/>
    </location>
</feature>
<feature type="disulfide bond" evidence="8">
    <location>
        <begin position="896"/>
        <end position="905"/>
    </location>
</feature>
<dbReference type="FunFam" id="2.10.25.10:FF:000122">
    <property type="entry name" value="Protein crumbs homolog 2"/>
    <property type="match status" value="3"/>
</dbReference>
<organism evidence="12 13">
    <name type="scientific">Paralvinella palmiformis</name>
    <dbReference type="NCBI Taxonomy" id="53620"/>
    <lineage>
        <taxon>Eukaryota</taxon>
        <taxon>Metazoa</taxon>
        <taxon>Spiralia</taxon>
        <taxon>Lophotrochozoa</taxon>
        <taxon>Annelida</taxon>
        <taxon>Polychaeta</taxon>
        <taxon>Sedentaria</taxon>
        <taxon>Canalipalpata</taxon>
        <taxon>Terebellida</taxon>
        <taxon>Terebelliformia</taxon>
        <taxon>Alvinellidae</taxon>
        <taxon>Paralvinella</taxon>
    </lineage>
</organism>
<dbReference type="PANTHER" id="PTHR24020">
    <property type="entry name" value="COLLAGEN ALPHA"/>
    <property type="match status" value="1"/>
</dbReference>
<evidence type="ECO:0000256" key="1">
    <source>
        <dbReference type="ARBA" id="ARBA00004613"/>
    </source>
</evidence>
<dbReference type="PROSITE" id="PS01187">
    <property type="entry name" value="EGF_CA"/>
    <property type="match status" value="2"/>
</dbReference>
<evidence type="ECO:0000259" key="11">
    <source>
        <dbReference type="PROSITE" id="PS50234"/>
    </source>
</evidence>
<feature type="domain" description="VWFA" evidence="11">
    <location>
        <begin position="234"/>
        <end position="409"/>
    </location>
</feature>
<dbReference type="InterPro" id="IPR018097">
    <property type="entry name" value="EGF_Ca-bd_CS"/>
</dbReference>
<dbReference type="SMART" id="SM00181">
    <property type="entry name" value="EGF"/>
    <property type="match status" value="3"/>
</dbReference>
<keyword evidence="4 9" id="KW-0732">Signal</keyword>
<dbReference type="CDD" id="cd00054">
    <property type="entry name" value="EGF_CA"/>
    <property type="match status" value="3"/>
</dbReference>
<dbReference type="SMART" id="SM00179">
    <property type="entry name" value="EGF_CA"/>
    <property type="match status" value="3"/>
</dbReference>
<feature type="domain" description="EGF-like" evidence="10">
    <location>
        <begin position="870"/>
        <end position="906"/>
    </location>
</feature>
<dbReference type="PROSITE" id="PS00022">
    <property type="entry name" value="EGF_1"/>
    <property type="match status" value="3"/>
</dbReference>
<reference evidence="12" key="1">
    <citation type="journal article" date="2023" name="Mol. Biol. Evol.">
        <title>Third-Generation Sequencing Reveals the Adaptive Role of the Epigenome in Three Deep-Sea Polychaetes.</title>
        <authorList>
            <person name="Perez M."/>
            <person name="Aroh O."/>
            <person name="Sun Y."/>
            <person name="Lan Y."/>
            <person name="Juniper S.K."/>
            <person name="Young C.R."/>
            <person name="Angers B."/>
            <person name="Qian P.Y."/>
        </authorList>
    </citation>
    <scope>NUCLEOTIDE SEQUENCE</scope>
    <source>
        <strain evidence="12">P08H-3</strain>
    </source>
</reference>
<feature type="signal peptide" evidence="9">
    <location>
        <begin position="1"/>
        <end position="22"/>
    </location>
</feature>
<evidence type="ECO:0000256" key="6">
    <source>
        <dbReference type="ARBA" id="ARBA00023157"/>
    </source>
</evidence>
<comment type="caution">
    <text evidence="8">Lacks conserved residue(s) required for the propagation of feature annotation.</text>
</comment>
<dbReference type="InterPro" id="IPR002035">
    <property type="entry name" value="VWF_A"/>
</dbReference>
<dbReference type="InterPro" id="IPR000742">
    <property type="entry name" value="EGF"/>
</dbReference>
<dbReference type="FunFam" id="3.40.50.410:FF:000004">
    <property type="entry name" value="collagen alpha-6(VI) chain"/>
    <property type="match status" value="2"/>
</dbReference>
<feature type="domain" description="VWFA" evidence="11">
    <location>
        <begin position="914"/>
        <end position="1094"/>
    </location>
</feature>
<comment type="caution">
    <text evidence="12">The sequence shown here is derived from an EMBL/GenBank/DDBJ whole genome shotgun (WGS) entry which is preliminary data.</text>
</comment>
<keyword evidence="13" id="KW-1185">Reference proteome</keyword>
<feature type="domain" description="EGF-like" evidence="10">
    <location>
        <begin position="643"/>
        <end position="679"/>
    </location>
</feature>
<dbReference type="Pfam" id="PF00008">
    <property type="entry name" value="EGF"/>
    <property type="match status" value="3"/>
</dbReference>
<dbReference type="Proteomes" id="UP001208570">
    <property type="component" value="Unassembled WGS sequence"/>
</dbReference>
<dbReference type="InterPro" id="IPR000152">
    <property type="entry name" value="EGF-type_Asp/Asn_hydroxyl_site"/>
</dbReference>
<dbReference type="Pfam" id="PF00092">
    <property type="entry name" value="VWA"/>
    <property type="match status" value="5"/>
</dbReference>
<evidence type="ECO:0000256" key="9">
    <source>
        <dbReference type="SAM" id="SignalP"/>
    </source>
</evidence>
<dbReference type="GO" id="GO:0005576">
    <property type="term" value="C:extracellular region"/>
    <property type="evidence" value="ECO:0007669"/>
    <property type="project" value="UniProtKB-SubCell"/>
</dbReference>